<organism evidence="2 3">
    <name type="scientific">Lithospermum erythrorhizon</name>
    <name type="common">Purple gromwell</name>
    <name type="synonym">Lithospermum officinale var. erythrorhizon</name>
    <dbReference type="NCBI Taxonomy" id="34254"/>
    <lineage>
        <taxon>Eukaryota</taxon>
        <taxon>Viridiplantae</taxon>
        <taxon>Streptophyta</taxon>
        <taxon>Embryophyta</taxon>
        <taxon>Tracheophyta</taxon>
        <taxon>Spermatophyta</taxon>
        <taxon>Magnoliopsida</taxon>
        <taxon>eudicotyledons</taxon>
        <taxon>Gunneridae</taxon>
        <taxon>Pentapetalae</taxon>
        <taxon>asterids</taxon>
        <taxon>lamiids</taxon>
        <taxon>Boraginales</taxon>
        <taxon>Boraginaceae</taxon>
        <taxon>Boraginoideae</taxon>
        <taxon>Lithospermeae</taxon>
        <taxon>Lithospermum</taxon>
    </lineage>
</organism>
<evidence type="ECO:0000313" key="2">
    <source>
        <dbReference type="EMBL" id="GAA0145823.1"/>
    </source>
</evidence>
<dbReference type="AlphaFoldDB" id="A0AAV3P3M4"/>
<gene>
    <name evidence="2" type="ORF">LIER_05922</name>
</gene>
<proteinExistence type="predicted"/>
<dbReference type="EMBL" id="BAABME010000836">
    <property type="protein sequence ID" value="GAA0145823.1"/>
    <property type="molecule type" value="Genomic_DNA"/>
</dbReference>
<evidence type="ECO:0000313" key="3">
    <source>
        <dbReference type="Proteomes" id="UP001454036"/>
    </source>
</evidence>
<dbReference type="Proteomes" id="UP001454036">
    <property type="component" value="Unassembled WGS sequence"/>
</dbReference>
<feature type="region of interest" description="Disordered" evidence="1">
    <location>
        <begin position="105"/>
        <end position="144"/>
    </location>
</feature>
<comment type="caution">
    <text evidence="2">The sequence shown here is derived from an EMBL/GenBank/DDBJ whole genome shotgun (WGS) entry which is preliminary data.</text>
</comment>
<evidence type="ECO:0000256" key="1">
    <source>
        <dbReference type="SAM" id="MobiDB-lite"/>
    </source>
</evidence>
<name>A0AAV3P3M4_LITER</name>
<sequence>MATIDREVINFLEEELVGIAIPHDDLLIINPMIAKFFVASMLVDMGSSADILYFGAYDFLGVQKNILKPIWAIVSRLHLKIKFPTCRGVGEDMLSAISPKGNILENASKTKKNHKENHPTVMNMSRTSEENQDNSPREKEGITR</sequence>
<accession>A0AAV3P3M4</accession>
<feature type="compositionally biased region" description="Basic and acidic residues" evidence="1">
    <location>
        <begin position="135"/>
        <end position="144"/>
    </location>
</feature>
<keyword evidence="3" id="KW-1185">Reference proteome</keyword>
<protein>
    <submittedName>
        <fullName evidence="2">Uncharacterized protein</fullName>
    </submittedName>
</protein>
<reference evidence="2 3" key="1">
    <citation type="submission" date="2024-01" db="EMBL/GenBank/DDBJ databases">
        <title>The complete chloroplast genome sequence of Lithospermum erythrorhizon: insights into the phylogenetic relationship among Boraginaceae species and the maternal lineages of purple gromwells.</title>
        <authorList>
            <person name="Okada T."/>
            <person name="Watanabe K."/>
        </authorList>
    </citation>
    <scope>NUCLEOTIDE SEQUENCE [LARGE SCALE GENOMIC DNA]</scope>
</reference>